<dbReference type="Proteomes" id="UP000319255">
    <property type="component" value="Unassembled WGS sequence"/>
</dbReference>
<name>A0A501WU15_9RHOB</name>
<dbReference type="GO" id="GO:0016787">
    <property type="term" value="F:hydrolase activity"/>
    <property type="evidence" value="ECO:0007669"/>
    <property type="project" value="UniProtKB-KW"/>
</dbReference>
<dbReference type="InterPro" id="IPR036380">
    <property type="entry name" value="Isochorismatase-like_sf"/>
</dbReference>
<dbReference type="CDD" id="cd00431">
    <property type="entry name" value="cysteine_hydrolases"/>
    <property type="match status" value="1"/>
</dbReference>
<dbReference type="Pfam" id="PF00857">
    <property type="entry name" value="Isochorismatase"/>
    <property type="match status" value="1"/>
</dbReference>
<organism evidence="3 4">
    <name type="scientific">Amaricoccus solimangrovi</name>
    <dbReference type="NCBI Taxonomy" id="2589815"/>
    <lineage>
        <taxon>Bacteria</taxon>
        <taxon>Pseudomonadati</taxon>
        <taxon>Pseudomonadota</taxon>
        <taxon>Alphaproteobacteria</taxon>
        <taxon>Rhodobacterales</taxon>
        <taxon>Paracoccaceae</taxon>
        <taxon>Amaricoccus</taxon>
    </lineage>
</organism>
<dbReference type="InterPro" id="IPR000868">
    <property type="entry name" value="Isochorismatase-like_dom"/>
</dbReference>
<proteinExistence type="predicted"/>
<dbReference type="SUPFAM" id="SSF52499">
    <property type="entry name" value="Isochorismatase-like hydrolases"/>
    <property type="match status" value="1"/>
</dbReference>
<dbReference type="InterPro" id="IPR050272">
    <property type="entry name" value="Isochorismatase-like_hydrls"/>
</dbReference>
<dbReference type="PANTHER" id="PTHR43540">
    <property type="entry name" value="PEROXYUREIDOACRYLATE/UREIDOACRYLATE AMIDOHYDROLASE-RELATED"/>
    <property type="match status" value="1"/>
</dbReference>
<dbReference type="EMBL" id="VFRP01000006">
    <property type="protein sequence ID" value="TPE51634.1"/>
    <property type="molecule type" value="Genomic_DNA"/>
</dbReference>
<comment type="caution">
    <text evidence="3">The sequence shown here is derived from an EMBL/GenBank/DDBJ whole genome shotgun (WGS) entry which is preliminary data.</text>
</comment>
<keyword evidence="4" id="KW-1185">Reference proteome</keyword>
<keyword evidence="1 3" id="KW-0378">Hydrolase</keyword>
<reference evidence="3 4" key="1">
    <citation type="submission" date="2019-06" db="EMBL/GenBank/DDBJ databases">
        <title>A novel bacterium of genus Amaricoccus, isolated from marine sediment.</title>
        <authorList>
            <person name="Huang H."/>
            <person name="Mo K."/>
            <person name="Hu Y."/>
        </authorList>
    </citation>
    <scope>NUCLEOTIDE SEQUENCE [LARGE SCALE GENOMIC DNA]</scope>
    <source>
        <strain evidence="3 4">HB172011</strain>
    </source>
</reference>
<sequence>MALDENGDPPRGTDWVHLCVDMQRLFWPGTDWGLDWMPRIAPRVAAFCERHPGRAIFTRFIPLRRASDGEGTWQAYYEKWDAMTLDRLAPGMVDLIPELERAAADAEVIDKHVYSPWVETDLDDRLRARGCRTLVVTGGETDMCVLSTVLGAVDRGYRVLLARDGLCSSSDEAHDATLDLFRRRFRLHVEIVALADLDARSEAPVAE</sequence>
<evidence type="ECO:0000259" key="2">
    <source>
        <dbReference type="Pfam" id="PF00857"/>
    </source>
</evidence>
<dbReference type="Gene3D" id="3.40.50.850">
    <property type="entry name" value="Isochorismatase-like"/>
    <property type="match status" value="1"/>
</dbReference>
<evidence type="ECO:0000313" key="3">
    <source>
        <dbReference type="EMBL" id="TPE51634.1"/>
    </source>
</evidence>
<feature type="domain" description="Isochorismatase-like" evidence="2">
    <location>
        <begin position="17"/>
        <end position="185"/>
    </location>
</feature>
<gene>
    <name evidence="3" type="ORF">FJM51_07990</name>
</gene>
<dbReference type="AlphaFoldDB" id="A0A501WU15"/>
<accession>A0A501WU15</accession>
<dbReference type="PANTHER" id="PTHR43540:SF6">
    <property type="entry name" value="ISOCHORISMATASE-LIKE DOMAIN-CONTAINING PROTEIN"/>
    <property type="match status" value="1"/>
</dbReference>
<evidence type="ECO:0000313" key="4">
    <source>
        <dbReference type="Proteomes" id="UP000319255"/>
    </source>
</evidence>
<dbReference type="RefSeq" id="WP_140453608.1">
    <property type="nucleotide sequence ID" value="NZ_VFRP01000006.1"/>
</dbReference>
<dbReference type="OrthoDB" id="8477867at2"/>
<evidence type="ECO:0000256" key="1">
    <source>
        <dbReference type="ARBA" id="ARBA00022801"/>
    </source>
</evidence>
<protein>
    <submittedName>
        <fullName evidence="3">Cysteine hydrolase</fullName>
    </submittedName>
</protein>